<dbReference type="OrthoDB" id="10053569at2759"/>
<dbReference type="EMBL" id="BGZK01000034">
    <property type="protein sequence ID" value="GBP09257.1"/>
    <property type="molecule type" value="Genomic_DNA"/>
</dbReference>
<gene>
    <name evidence="1" type="ORF">EVAR_4107_1</name>
</gene>
<protein>
    <submittedName>
        <fullName evidence="1">Uncharacterized protein</fullName>
    </submittedName>
</protein>
<organism evidence="1 2">
    <name type="scientific">Eumeta variegata</name>
    <name type="common">Bagworm moth</name>
    <name type="synonym">Eumeta japonica</name>
    <dbReference type="NCBI Taxonomy" id="151549"/>
    <lineage>
        <taxon>Eukaryota</taxon>
        <taxon>Metazoa</taxon>
        <taxon>Ecdysozoa</taxon>
        <taxon>Arthropoda</taxon>
        <taxon>Hexapoda</taxon>
        <taxon>Insecta</taxon>
        <taxon>Pterygota</taxon>
        <taxon>Neoptera</taxon>
        <taxon>Endopterygota</taxon>
        <taxon>Lepidoptera</taxon>
        <taxon>Glossata</taxon>
        <taxon>Ditrysia</taxon>
        <taxon>Tineoidea</taxon>
        <taxon>Psychidae</taxon>
        <taxon>Oiketicinae</taxon>
        <taxon>Eumeta</taxon>
    </lineage>
</organism>
<reference evidence="1 2" key="1">
    <citation type="journal article" date="2019" name="Commun. Biol.">
        <title>The bagworm genome reveals a unique fibroin gene that provides high tensile strength.</title>
        <authorList>
            <person name="Kono N."/>
            <person name="Nakamura H."/>
            <person name="Ohtoshi R."/>
            <person name="Tomita M."/>
            <person name="Numata K."/>
            <person name="Arakawa K."/>
        </authorList>
    </citation>
    <scope>NUCLEOTIDE SEQUENCE [LARGE SCALE GENOMIC DNA]</scope>
</reference>
<name>A0A4C1T745_EUMVA</name>
<evidence type="ECO:0000313" key="1">
    <source>
        <dbReference type="EMBL" id="GBP09257.1"/>
    </source>
</evidence>
<sequence length="171" mass="19550">MRDTFGEEEGFHISEGKKNPYRFTSLPVCATACLFVETLFLRDTWRYQVEINIKYLPLGSLEAIKNQATELTECHGWFTFTFVAHAQSSLPSASGRWIDLASFFISSGYISEANERHKTECRERWRTKAVGLTRTLPRLFNHGLSKSGRLSPPPAQQNLLRHVLIKAVSMR</sequence>
<evidence type="ECO:0000313" key="2">
    <source>
        <dbReference type="Proteomes" id="UP000299102"/>
    </source>
</evidence>
<keyword evidence="2" id="KW-1185">Reference proteome</keyword>
<comment type="caution">
    <text evidence="1">The sequence shown here is derived from an EMBL/GenBank/DDBJ whole genome shotgun (WGS) entry which is preliminary data.</text>
</comment>
<accession>A0A4C1T745</accession>
<dbReference type="Proteomes" id="UP000299102">
    <property type="component" value="Unassembled WGS sequence"/>
</dbReference>
<proteinExistence type="predicted"/>
<dbReference type="AlphaFoldDB" id="A0A4C1T745"/>